<accession>A0AAV5L048</accession>
<reference evidence="2 3" key="1">
    <citation type="journal article" date="2021" name="Commun. Biol.">
        <title>The genome of Shorea leprosula (Dipterocarpaceae) highlights the ecological relevance of drought in aseasonal tropical rainforests.</title>
        <authorList>
            <person name="Ng K.K.S."/>
            <person name="Kobayashi M.J."/>
            <person name="Fawcett J.A."/>
            <person name="Hatakeyama M."/>
            <person name="Paape T."/>
            <person name="Ng C.H."/>
            <person name="Ang C.C."/>
            <person name="Tnah L.H."/>
            <person name="Lee C.T."/>
            <person name="Nishiyama T."/>
            <person name="Sese J."/>
            <person name="O'Brien M.J."/>
            <person name="Copetti D."/>
            <person name="Mohd Noor M.I."/>
            <person name="Ong R.C."/>
            <person name="Putra M."/>
            <person name="Sireger I.Z."/>
            <person name="Indrioko S."/>
            <person name="Kosugi Y."/>
            <person name="Izuno A."/>
            <person name="Isagi Y."/>
            <person name="Lee S.L."/>
            <person name="Shimizu K.K."/>
        </authorList>
    </citation>
    <scope>NUCLEOTIDE SEQUENCE [LARGE SCALE GENOMIC DNA]</scope>
    <source>
        <strain evidence="2">214</strain>
    </source>
</reference>
<feature type="region of interest" description="Disordered" evidence="1">
    <location>
        <begin position="92"/>
        <end position="128"/>
    </location>
</feature>
<dbReference type="AlphaFoldDB" id="A0AAV5L048"/>
<sequence>MTDSKSPSAATKHHSPTKAEAKAISSLYATGRTMVFAYGVTFAFVARTAFLVPNPSSSSSPWIKNFLKSSSSSSRFSSLFFAFVSNSSHTDGNPLPFTRPPAAPSRVSWESSGFSDKNGSLSSDGESGVSEDVRVFNQTGTLLSLRLFLSLSFKPARSVGIRGILASISDLPQGSEPSPSARGARSPLPQEYPIFEENES</sequence>
<evidence type="ECO:0000256" key="1">
    <source>
        <dbReference type="SAM" id="MobiDB-lite"/>
    </source>
</evidence>
<name>A0AAV5L048_9ROSI</name>
<evidence type="ECO:0000313" key="2">
    <source>
        <dbReference type="EMBL" id="GKV30613.1"/>
    </source>
</evidence>
<comment type="caution">
    <text evidence="2">The sequence shown here is derived from an EMBL/GenBank/DDBJ whole genome shotgun (WGS) entry which is preliminary data.</text>
</comment>
<organism evidence="2 3">
    <name type="scientific">Rubroshorea leprosula</name>
    <dbReference type="NCBI Taxonomy" id="152421"/>
    <lineage>
        <taxon>Eukaryota</taxon>
        <taxon>Viridiplantae</taxon>
        <taxon>Streptophyta</taxon>
        <taxon>Embryophyta</taxon>
        <taxon>Tracheophyta</taxon>
        <taxon>Spermatophyta</taxon>
        <taxon>Magnoliopsida</taxon>
        <taxon>eudicotyledons</taxon>
        <taxon>Gunneridae</taxon>
        <taxon>Pentapetalae</taxon>
        <taxon>rosids</taxon>
        <taxon>malvids</taxon>
        <taxon>Malvales</taxon>
        <taxon>Dipterocarpaceae</taxon>
        <taxon>Rubroshorea</taxon>
    </lineage>
</organism>
<dbReference type="Proteomes" id="UP001054252">
    <property type="component" value="Unassembled WGS sequence"/>
</dbReference>
<proteinExistence type="predicted"/>
<dbReference type="EMBL" id="BPVZ01000087">
    <property type="protein sequence ID" value="GKV30613.1"/>
    <property type="molecule type" value="Genomic_DNA"/>
</dbReference>
<keyword evidence="3" id="KW-1185">Reference proteome</keyword>
<feature type="compositionally biased region" description="Polar residues" evidence="1">
    <location>
        <begin position="108"/>
        <end position="125"/>
    </location>
</feature>
<evidence type="ECO:0000313" key="3">
    <source>
        <dbReference type="Proteomes" id="UP001054252"/>
    </source>
</evidence>
<feature type="region of interest" description="Disordered" evidence="1">
    <location>
        <begin position="169"/>
        <end position="200"/>
    </location>
</feature>
<protein>
    <submittedName>
        <fullName evidence="2">Uncharacterized protein</fullName>
    </submittedName>
</protein>
<gene>
    <name evidence="2" type="ORF">SLEP1_g39407</name>
</gene>